<protein>
    <submittedName>
        <fullName evidence="2">Uncharacterized protein</fullName>
    </submittedName>
</protein>
<sequence>MQNEFTGRVHGPSFQIGNVHGGIHLHGTPAPNEPDSPAEPEPEAADGPKVPIRTIFAGIVLIGVIILIANACGSSPEDPAFPDRDQGTRPVGATDDAVAQLVFDRLERCATASVLAPSNCPQTHKATSARNIHWELVGDPRDGMQVRWNNDKFMARGTAVMTVSYDLTSGQEFAIEKFHFRAETMWRGEDPQIDSIRQATSPPPSGTIKKERFSLPDGELVKAVEAGLRACVSVTSSPMAPTCPRTVPAPRLTNASWTLDGSPAGNWVPDQGDAEFGLLHGTASCSLRLTRAADGFWDSSYDHTFAVNYEATLVRTADNKARLLEIRQVTS</sequence>
<gene>
    <name evidence="2" type="ORF">UK23_42780</name>
</gene>
<accession>A0A0F0GFM1</accession>
<dbReference type="AlphaFoldDB" id="A0A0F0GFM1"/>
<feature type="region of interest" description="Disordered" evidence="1">
    <location>
        <begin position="18"/>
        <end position="48"/>
    </location>
</feature>
<evidence type="ECO:0000313" key="3">
    <source>
        <dbReference type="Proteomes" id="UP000033393"/>
    </source>
</evidence>
<dbReference type="RefSeq" id="WP_045317552.1">
    <property type="nucleotide sequence ID" value="NZ_JYJG01000441.1"/>
</dbReference>
<dbReference type="OrthoDB" id="3700106at2"/>
<proteinExistence type="predicted"/>
<evidence type="ECO:0000313" key="2">
    <source>
        <dbReference type="EMBL" id="KJK35470.1"/>
    </source>
</evidence>
<evidence type="ECO:0000256" key="1">
    <source>
        <dbReference type="SAM" id="MobiDB-lite"/>
    </source>
</evidence>
<dbReference type="EMBL" id="JYJG01000441">
    <property type="protein sequence ID" value="KJK35470.1"/>
    <property type="molecule type" value="Genomic_DNA"/>
</dbReference>
<keyword evidence="3" id="KW-1185">Reference proteome</keyword>
<comment type="caution">
    <text evidence="2">The sequence shown here is derived from an EMBL/GenBank/DDBJ whole genome shotgun (WGS) entry which is preliminary data.</text>
</comment>
<name>A0A0F0GFM1_LENAE</name>
<organism evidence="2 3">
    <name type="scientific">Lentzea aerocolonigenes</name>
    <name type="common">Lechevalieria aerocolonigenes</name>
    <name type="synonym">Saccharothrix aerocolonigenes</name>
    <dbReference type="NCBI Taxonomy" id="68170"/>
    <lineage>
        <taxon>Bacteria</taxon>
        <taxon>Bacillati</taxon>
        <taxon>Actinomycetota</taxon>
        <taxon>Actinomycetes</taxon>
        <taxon>Pseudonocardiales</taxon>
        <taxon>Pseudonocardiaceae</taxon>
        <taxon>Lentzea</taxon>
    </lineage>
</organism>
<reference evidence="2 3" key="1">
    <citation type="submission" date="2015-02" db="EMBL/GenBank/DDBJ databases">
        <authorList>
            <person name="Ju K.-S."/>
            <person name="Doroghazi J.R."/>
            <person name="Metcalf W."/>
        </authorList>
    </citation>
    <scope>NUCLEOTIDE SEQUENCE [LARGE SCALE GENOMIC DNA]</scope>
    <source>
        <strain evidence="2 3">NRRL B-16140</strain>
    </source>
</reference>
<dbReference type="Proteomes" id="UP000033393">
    <property type="component" value="Unassembled WGS sequence"/>
</dbReference>
<dbReference type="PATRIC" id="fig|68170.10.peg.1663"/>